<proteinExistence type="predicted"/>
<name>A0AB34LCB1_PARDI</name>
<accession>A0AB34LCB1</accession>
<evidence type="ECO:0000313" key="2">
    <source>
        <dbReference type="Proteomes" id="UP000027850"/>
    </source>
</evidence>
<protein>
    <submittedName>
        <fullName evidence="1">Uncharacterized protein</fullName>
    </submittedName>
</protein>
<evidence type="ECO:0000313" key="1">
    <source>
        <dbReference type="EMBL" id="KDS35420.1"/>
    </source>
</evidence>
<sequence length="64" mass="7628">MLVLGADIIRFLKRNGESPVEIVFQYLKLDKEISIDYYFDTVVYLWLADFITLENEKLVLKKKE</sequence>
<gene>
    <name evidence="1" type="ORF">M091_2141</name>
</gene>
<reference evidence="1 2" key="1">
    <citation type="submission" date="2014-04" db="EMBL/GenBank/DDBJ databases">
        <authorList>
            <person name="Sears C."/>
            <person name="Carroll K."/>
            <person name="Sack B.R."/>
            <person name="Qadri F."/>
            <person name="Myers L.L."/>
            <person name="Chung G.-T."/>
            <person name="Escheverria P."/>
            <person name="Fraser C.M."/>
            <person name="Sadzewicz L."/>
            <person name="Shefchek K.A."/>
            <person name="Tallon L."/>
            <person name="Das S.P."/>
            <person name="Daugherty S."/>
            <person name="Mongodin E.F."/>
        </authorList>
    </citation>
    <scope>NUCLEOTIDE SEQUENCE [LARGE SCALE GENOMIC DNA]</scope>
    <source>
        <strain evidence="1 2">3776 D15 i</strain>
    </source>
</reference>
<dbReference type="EMBL" id="JNHK01000094">
    <property type="protein sequence ID" value="KDS35420.1"/>
    <property type="molecule type" value="Genomic_DNA"/>
</dbReference>
<organism evidence="1 2">
    <name type="scientific">Parabacteroides distasonis str. 3776 D15 i</name>
    <dbReference type="NCBI Taxonomy" id="1339342"/>
    <lineage>
        <taxon>Bacteria</taxon>
        <taxon>Pseudomonadati</taxon>
        <taxon>Bacteroidota</taxon>
        <taxon>Bacteroidia</taxon>
        <taxon>Bacteroidales</taxon>
        <taxon>Tannerellaceae</taxon>
        <taxon>Parabacteroides</taxon>
    </lineage>
</organism>
<dbReference type="AlphaFoldDB" id="A0AB34LCB1"/>
<dbReference type="Proteomes" id="UP000027850">
    <property type="component" value="Unassembled WGS sequence"/>
</dbReference>
<comment type="caution">
    <text evidence="1">The sequence shown here is derived from an EMBL/GenBank/DDBJ whole genome shotgun (WGS) entry which is preliminary data.</text>
</comment>